<reference evidence="1" key="1">
    <citation type="submission" date="2014-09" db="EMBL/GenBank/DDBJ databases">
        <authorList>
            <person name="Magalhaes I.L.F."/>
            <person name="Oliveira U."/>
            <person name="Santos F.R."/>
            <person name="Vidigal T.H.D.A."/>
            <person name="Brescovit A.D."/>
            <person name="Santos A.J."/>
        </authorList>
    </citation>
    <scope>NUCLEOTIDE SEQUENCE</scope>
    <source>
        <tissue evidence="1">Shoot tissue taken approximately 20 cm above the soil surface</tissue>
    </source>
</reference>
<accession>A0A0A9BFQ4</accession>
<protein>
    <submittedName>
        <fullName evidence="1">Uncharacterized protein</fullName>
    </submittedName>
</protein>
<organism evidence="1">
    <name type="scientific">Arundo donax</name>
    <name type="common">Giant reed</name>
    <name type="synonym">Donax arundinaceus</name>
    <dbReference type="NCBI Taxonomy" id="35708"/>
    <lineage>
        <taxon>Eukaryota</taxon>
        <taxon>Viridiplantae</taxon>
        <taxon>Streptophyta</taxon>
        <taxon>Embryophyta</taxon>
        <taxon>Tracheophyta</taxon>
        <taxon>Spermatophyta</taxon>
        <taxon>Magnoliopsida</taxon>
        <taxon>Liliopsida</taxon>
        <taxon>Poales</taxon>
        <taxon>Poaceae</taxon>
        <taxon>PACMAD clade</taxon>
        <taxon>Arundinoideae</taxon>
        <taxon>Arundineae</taxon>
        <taxon>Arundo</taxon>
    </lineage>
</organism>
<dbReference type="AlphaFoldDB" id="A0A0A9BFQ4"/>
<reference evidence="1" key="2">
    <citation type="journal article" date="2015" name="Data Brief">
        <title>Shoot transcriptome of the giant reed, Arundo donax.</title>
        <authorList>
            <person name="Barrero R.A."/>
            <person name="Guerrero F.D."/>
            <person name="Moolhuijzen P."/>
            <person name="Goolsby J.A."/>
            <person name="Tidwell J."/>
            <person name="Bellgard S.E."/>
            <person name="Bellgard M.I."/>
        </authorList>
    </citation>
    <scope>NUCLEOTIDE SEQUENCE</scope>
    <source>
        <tissue evidence="1">Shoot tissue taken approximately 20 cm above the soil surface</tissue>
    </source>
</reference>
<proteinExistence type="predicted"/>
<evidence type="ECO:0000313" key="1">
    <source>
        <dbReference type="EMBL" id="JAD62151.1"/>
    </source>
</evidence>
<name>A0A0A9BFQ4_ARUDO</name>
<sequence length="80" mass="8750">MCVAESGERQRTGPHGSSLCIPSFMVGSSVSSLNGRTEQKNRLPGGVGLRCRRATAELEIGLERTAGCCRERARKQEWSR</sequence>
<dbReference type="EMBL" id="GBRH01235744">
    <property type="protein sequence ID" value="JAD62151.1"/>
    <property type="molecule type" value="Transcribed_RNA"/>
</dbReference>